<feature type="region of interest" description="Disordered" evidence="1">
    <location>
        <begin position="98"/>
        <end position="155"/>
    </location>
</feature>
<evidence type="ECO:0000313" key="2">
    <source>
        <dbReference type="EMBL" id="KUF99217.1"/>
    </source>
</evidence>
<dbReference type="EMBL" id="LNFO01000844">
    <property type="protein sequence ID" value="KUF99217.1"/>
    <property type="molecule type" value="Genomic_DNA"/>
</dbReference>
<dbReference type="Proteomes" id="UP000052943">
    <property type="component" value="Unassembled WGS sequence"/>
</dbReference>
<proteinExistence type="predicted"/>
<gene>
    <name evidence="2" type="ORF">AM587_10001664</name>
</gene>
<name>A0A0W8DSA5_PHYNI</name>
<evidence type="ECO:0000256" key="1">
    <source>
        <dbReference type="SAM" id="MobiDB-lite"/>
    </source>
</evidence>
<feature type="region of interest" description="Disordered" evidence="1">
    <location>
        <begin position="190"/>
        <end position="216"/>
    </location>
</feature>
<sequence length="462" mass="51909">MVRLTSRSFLHVLPELVVGNFDHPFYAQVTELNRGEVTFQSLEGGEGTLPRNVAAERVVSTKEVTQSGQLSYLRRTVAVPEAGQVHFGQVVQVDGDQELPSKSAKNSDEDQLAGLFDPFVGDDDELPVGPSVDEQARLRPHEHAASKKRYGINQRQRTALDQDALIVEKLSGDPELLDRFLQVREASGKHSGIAREGNRRSTDLDAEEKRAPEKRVAPTSKYGFVPREDQQRVHERATAVRHKESSAAKPATSVNEVVDAARVFLTYTREYCCAEQVELVERIVELTEETLMRVKWSEVEVASLVYWINDLLEEFRGAAENGDDLRQVRTRCSTDDRLLKVLMFMKVHRQVDALRAETVAENARCQEQRPAAASRQQPSLAEKKRLGRIPTDVLRRLPVQVDPATGETTALCMRYLSKYGCTEKDGACPSEHGHFIPITLHDVVKAEINKRFGGLNNEHKRL</sequence>
<dbReference type="OrthoDB" id="125073at2759"/>
<dbReference type="AlphaFoldDB" id="A0A0W8DSA5"/>
<feature type="compositionally biased region" description="Basic and acidic residues" evidence="1">
    <location>
        <begin position="134"/>
        <end position="145"/>
    </location>
</feature>
<dbReference type="STRING" id="4790.A0A0W8DSA5"/>
<protein>
    <submittedName>
        <fullName evidence="2">Uncharacterized protein</fullName>
    </submittedName>
</protein>
<evidence type="ECO:0000313" key="3">
    <source>
        <dbReference type="Proteomes" id="UP000052943"/>
    </source>
</evidence>
<comment type="caution">
    <text evidence="2">The sequence shown here is derived from an EMBL/GenBank/DDBJ whole genome shotgun (WGS) entry which is preliminary data.</text>
</comment>
<feature type="compositionally biased region" description="Basic and acidic residues" evidence="1">
    <location>
        <begin position="196"/>
        <end position="216"/>
    </location>
</feature>
<organism evidence="2 3">
    <name type="scientific">Phytophthora nicotianae</name>
    <name type="common">Potato buckeye rot agent</name>
    <name type="synonym">Phytophthora parasitica</name>
    <dbReference type="NCBI Taxonomy" id="4792"/>
    <lineage>
        <taxon>Eukaryota</taxon>
        <taxon>Sar</taxon>
        <taxon>Stramenopiles</taxon>
        <taxon>Oomycota</taxon>
        <taxon>Peronosporomycetes</taxon>
        <taxon>Peronosporales</taxon>
        <taxon>Peronosporaceae</taxon>
        <taxon>Phytophthora</taxon>
    </lineage>
</organism>
<reference evidence="2 3" key="1">
    <citation type="submission" date="2015-11" db="EMBL/GenBank/DDBJ databases">
        <title>Genomes and virulence difference between two physiological races of Phytophthora nicotianae.</title>
        <authorList>
            <person name="Liu H."/>
            <person name="Ma X."/>
            <person name="Yu H."/>
            <person name="Fang D."/>
            <person name="Li Y."/>
            <person name="Wang X."/>
            <person name="Wang W."/>
            <person name="Dong Y."/>
            <person name="Xiao B."/>
        </authorList>
    </citation>
    <scope>NUCLEOTIDE SEQUENCE [LARGE SCALE GENOMIC DNA]</scope>
    <source>
        <strain evidence="3">race 0</strain>
    </source>
</reference>
<accession>A0A0W8DSA5</accession>